<evidence type="ECO:0000313" key="1">
    <source>
        <dbReference type="EMBL" id="GIY29579.1"/>
    </source>
</evidence>
<organism evidence="1 2">
    <name type="scientific">Caerostris extrusa</name>
    <name type="common">Bark spider</name>
    <name type="synonym">Caerostris bankana</name>
    <dbReference type="NCBI Taxonomy" id="172846"/>
    <lineage>
        <taxon>Eukaryota</taxon>
        <taxon>Metazoa</taxon>
        <taxon>Ecdysozoa</taxon>
        <taxon>Arthropoda</taxon>
        <taxon>Chelicerata</taxon>
        <taxon>Arachnida</taxon>
        <taxon>Araneae</taxon>
        <taxon>Araneomorphae</taxon>
        <taxon>Entelegynae</taxon>
        <taxon>Araneoidea</taxon>
        <taxon>Araneidae</taxon>
        <taxon>Caerostris</taxon>
    </lineage>
</organism>
<proteinExistence type="predicted"/>
<name>A0AAV4S891_CAEEX</name>
<dbReference type="Proteomes" id="UP001054945">
    <property type="component" value="Unassembled WGS sequence"/>
</dbReference>
<evidence type="ECO:0000313" key="2">
    <source>
        <dbReference type="Proteomes" id="UP001054945"/>
    </source>
</evidence>
<comment type="caution">
    <text evidence="1">The sequence shown here is derived from an EMBL/GenBank/DDBJ whole genome shotgun (WGS) entry which is preliminary data.</text>
</comment>
<accession>A0AAV4S891</accession>
<protein>
    <submittedName>
        <fullName evidence="1">Uncharacterized protein</fullName>
    </submittedName>
</protein>
<keyword evidence="2" id="KW-1185">Reference proteome</keyword>
<dbReference type="EMBL" id="BPLR01009091">
    <property type="protein sequence ID" value="GIY29579.1"/>
    <property type="molecule type" value="Genomic_DNA"/>
</dbReference>
<reference evidence="1 2" key="1">
    <citation type="submission" date="2021-06" db="EMBL/GenBank/DDBJ databases">
        <title>Caerostris extrusa draft genome.</title>
        <authorList>
            <person name="Kono N."/>
            <person name="Arakawa K."/>
        </authorList>
    </citation>
    <scope>NUCLEOTIDE SEQUENCE [LARGE SCALE GENOMIC DNA]</scope>
</reference>
<gene>
    <name evidence="1" type="ORF">CEXT_312911</name>
</gene>
<dbReference type="AlphaFoldDB" id="A0AAV4S891"/>
<sequence length="136" mass="15384">MSTLLLAVDARVSTYVEKKNILYFIIIETKTLLFDNLTLWQTYVRQPPLLQSVENQQKASSPHSCRHCYNYCLLEDPHSFTNVILVVELSGRVPPCGDDRCLVSLSTLDTNNLGAFPNNDLRPSAFKCPQYVKTSS</sequence>